<reference evidence="12 13" key="1">
    <citation type="journal article" date="2011" name="J. Bacteriol.">
        <title>Complete genome sequence of the thermoacidophilic crenarchaeon Thermoproteus uzoniensis 768-20.</title>
        <authorList>
            <person name="Mardanov A.V."/>
            <person name="Gumerov V.M."/>
            <person name="Beletsky A.V."/>
            <person name="Prokofeva M.I."/>
            <person name="Bonch-Osmolovskaya E.A."/>
            <person name="Ravin N.V."/>
            <person name="Skryabin K.G."/>
        </authorList>
    </citation>
    <scope>NUCLEOTIDE SEQUENCE [LARGE SCALE GENOMIC DNA]</scope>
    <source>
        <strain evidence="12 13">768-20</strain>
    </source>
</reference>
<feature type="transmembrane region" description="Helical" evidence="11">
    <location>
        <begin position="229"/>
        <end position="248"/>
    </location>
</feature>
<dbReference type="eggNOG" id="arCOG00479">
    <property type="taxonomic scope" value="Archaea"/>
</dbReference>
<keyword evidence="11" id="KW-1003">Cell membrane</keyword>
<dbReference type="HAMAP" id="MF_00154">
    <property type="entry name" value="CyoE_CtaB"/>
    <property type="match status" value="1"/>
</dbReference>
<dbReference type="InterPro" id="IPR000537">
    <property type="entry name" value="UbiA_prenyltransferase"/>
</dbReference>
<keyword evidence="9 11" id="KW-0472">Membrane</keyword>
<evidence type="ECO:0000256" key="9">
    <source>
        <dbReference type="ARBA" id="ARBA00023136"/>
    </source>
</evidence>
<proteinExistence type="inferred from homology"/>
<keyword evidence="8 11" id="KW-0350">Heme biosynthesis</keyword>
<feature type="transmembrane region" description="Helical" evidence="11">
    <location>
        <begin position="254"/>
        <end position="275"/>
    </location>
</feature>
<feature type="transmembrane region" description="Helical" evidence="11">
    <location>
        <begin position="160"/>
        <end position="179"/>
    </location>
</feature>
<reference key="2">
    <citation type="submission" date="2011-03" db="EMBL/GenBank/DDBJ databases">
        <title>Complete genome sequence of the thermoacidophilic crenarchaeon Thermoproteus uzoniensis 768-20.</title>
        <authorList>
            <person name="Mardanov A.V."/>
            <person name="Gumerov V.M."/>
            <person name="Beletsky A.V."/>
            <person name="Prokofeva M.I."/>
            <person name="Bonch-Osmolovskaya E.A."/>
            <person name="Ravin N.V."/>
            <person name="Skryabin K.G."/>
        </authorList>
    </citation>
    <scope>NUCLEOTIDE SEQUENCE</scope>
    <source>
        <strain>768-20</strain>
    </source>
</reference>
<sequence length="303" mass="33495">MRSKNSKKFYFSQTWTHMAWRRPEVEVVRDYLVLMKPKVIWLLILSSLIGYVVAASPNISWAKIAELAVVGLLSTGGSAAFNQYWERDIDAKMGRTSGRPLPSGRLRPGAALAYSLALSLSGLALSWIWLGPSATAAVAAGWLFYSVVYTILLKRRHWSNILWGGFAGNAAYLSGWLATRPMTLEAFLESMAIYVWIPAHIWSLAYVYRDEYREAGVPMLTAVLPEDRAVSLIAALDAASAAYMWALAYAFNGLLGAAVMAPVAVAALMLGISALRERSDRAFWRVFKISSPLLTFFFIALLV</sequence>
<evidence type="ECO:0000256" key="7">
    <source>
        <dbReference type="ARBA" id="ARBA00022989"/>
    </source>
</evidence>
<dbReference type="UniPathway" id="UPA00834">
    <property type="reaction ID" value="UER00712"/>
</dbReference>
<evidence type="ECO:0000256" key="10">
    <source>
        <dbReference type="ARBA" id="ARBA00047690"/>
    </source>
</evidence>
<dbReference type="InterPro" id="IPR030470">
    <property type="entry name" value="UbiA_prenylTrfase_CS"/>
</dbReference>
<feature type="transmembrane region" description="Helical" evidence="11">
    <location>
        <begin position="39"/>
        <end position="61"/>
    </location>
</feature>
<comment type="catalytic activity">
    <reaction evidence="10 11">
        <text>heme b + (2E,6E)-farnesyl diphosphate + H2O = Fe(II)-heme o + diphosphate</text>
        <dbReference type="Rhea" id="RHEA:28070"/>
        <dbReference type="ChEBI" id="CHEBI:15377"/>
        <dbReference type="ChEBI" id="CHEBI:33019"/>
        <dbReference type="ChEBI" id="CHEBI:60344"/>
        <dbReference type="ChEBI" id="CHEBI:60530"/>
        <dbReference type="ChEBI" id="CHEBI:175763"/>
        <dbReference type="EC" id="2.5.1.141"/>
    </reaction>
</comment>
<dbReference type="STRING" id="999630.TUZN_1256"/>
<keyword evidence="13" id="KW-1185">Reference proteome</keyword>
<evidence type="ECO:0000313" key="13">
    <source>
        <dbReference type="Proteomes" id="UP000008138"/>
    </source>
</evidence>
<comment type="similarity">
    <text evidence="4">In the C-terminal section; belongs to the UbiA prenyltransferase family. Protoheme IX farnesyltransferase subfamily.</text>
</comment>
<dbReference type="PANTHER" id="PTHR43448">
    <property type="entry name" value="PROTOHEME IX FARNESYLTRANSFERASE, MITOCHONDRIAL"/>
    <property type="match status" value="1"/>
</dbReference>
<evidence type="ECO:0000256" key="11">
    <source>
        <dbReference type="HAMAP-Rule" id="MF_00154"/>
    </source>
</evidence>
<comment type="similarity">
    <text evidence="11">Belongs to the UbiA prenyltransferase family. Protoheme IX farnesyltransferase subfamily.</text>
</comment>
<evidence type="ECO:0000256" key="4">
    <source>
        <dbReference type="ARBA" id="ARBA00010223"/>
    </source>
</evidence>
<comment type="function">
    <text evidence="1 11">Converts heme B (protoheme IX) to heme O by substitution of the vinyl group on carbon 2 of heme B porphyrin ring with a hydroxyethyl farnesyl side group.</text>
</comment>
<keyword evidence="7 11" id="KW-1133">Transmembrane helix</keyword>
<evidence type="ECO:0000256" key="2">
    <source>
        <dbReference type="ARBA" id="ARBA00004651"/>
    </source>
</evidence>
<keyword evidence="5 11" id="KW-0808">Transferase</keyword>
<evidence type="ECO:0000256" key="3">
    <source>
        <dbReference type="ARBA" id="ARBA00004919"/>
    </source>
</evidence>
<name>F2L0R7_THEU7</name>
<evidence type="ECO:0000256" key="1">
    <source>
        <dbReference type="ARBA" id="ARBA00004019"/>
    </source>
</evidence>
<gene>
    <name evidence="11" type="primary">ctaB</name>
    <name evidence="12" type="ordered locus">TUZN_1256</name>
</gene>
<dbReference type="Gene3D" id="1.10.357.140">
    <property type="entry name" value="UbiA prenyltransferase"/>
    <property type="match status" value="1"/>
</dbReference>
<dbReference type="GO" id="GO:0048034">
    <property type="term" value="P:heme O biosynthetic process"/>
    <property type="evidence" value="ECO:0007669"/>
    <property type="project" value="UniProtKB-UniRule"/>
</dbReference>
<dbReference type="PANTHER" id="PTHR43448:SF2">
    <property type="entry name" value="PROTOHEME IX FARNESYLTRANSFERASE, MITOCHONDRIAL"/>
    <property type="match status" value="1"/>
</dbReference>
<dbReference type="KEGG" id="tuz:TUZN_1256"/>
<dbReference type="Pfam" id="PF01040">
    <property type="entry name" value="UbiA"/>
    <property type="match status" value="1"/>
</dbReference>
<comment type="pathway">
    <text evidence="3 11">Porphyrin-containing compound metabolism; heme O biosynthesis; heme O from protoheme: step 1/1.</text>
</comment>
<dbReference type="NCBIfam" id="TIGR01473">
    <property type="entry name" value="cyoE_ctaB"/>
    <property type="match status" value="1"/>
</dbReference>
<evidence type="ECO:0000313" key="12">
    <source>
        <dbReference type="EMBL" id="AEA12732.1"/>
    </source>
</evidence>
<evidence type="ECO:0000256" key="5">
    <source>
        <dbReference type="ARBA" id="ARBA00022679"/>
    </source>
</evidence>
<dbReference type="PROSITE" id="PS00943">
    <property type="entry name" value="UBIA"/>
    <property type="match status" value="1"/>
</dbReference>
<comment type="miscellaneous">
    <text evidence="11">Carbon 2 of the heme B porphyrin ring is defined according to the Fischer nomenclature.</text>
</comment>
<evidence type="ECO:0000256" key="6">
    <source>
        <dbReference type="ARBA" id="ARBA00022692"/>
    </source>
</evidence>
<protein>
    <recommendedName>
        <fullName evidence="11">Protoheme IX farnesyltransferase</fullName>
        <ecNumber evidence="11">2.5.1.141</ecNumber>
    </recommendedName>
    <alternativeName>
        <fullName evidence="11">Heme B farnesyltransferase</fullName>
    </alternativeName>
    <alternativeName>
        <fullName evidence="11">Heme O synthase</fullName>
    </alternativeName>
</protein>
<keyword evidence="6 11" id="KW-0812">Transmembrane</keyword>
<feature type="transmembrane region" description="Helical" evidence="11">
    <location>
        <begin position="191"/>
        <end position="208"/>
    </location>
</feature>
<accession>F2L0R7</accession>
<dbReference type="GO" id="GO:0005886">
    <property type="term" value="C:plasma membrane"/>
    <property type="evidence" value="ECO:0007669"/>
    <property type="project" value="UniProtKB-SubCell"/>
</dbReference>
<evidence type="ECO:0000256" key="8">
    <source>
        <dbReference type="ARBA" id="ARBA00023133"/>
    </source>
</evidence>
<dbReference type="InterPro" id="IPR044878">
    <property type="entry name" value="UbiA_sf"/>
</dbReference>
<feature type="transmembrane region" description="Helical" evidence="11">
    <location>
        <begin position="282"/>
        <end position="302"/>
    </location>
</feature>
<organism evidence="12 13">
    <name type="scientific">Thermoproteus uzoniensis (strain 768-20)</name>
    <dbReference type="NCBI Taxonomy" id="999630"/>
    <lineage>
        <taxon>Archaea</taxon>
        <taxon>Thermoproteota</taxon>
        <taxon>Thermoprotei</taxon>
        <taxon>Thermoproteales</taxon>
        <taxon>Thermoproteaceae</taxon>
        <taxon>Thermoproteus</taxon>
    </lineage>
</organism>
<dbReference type="HOGENOM" id="CLU_029631_0_1_2"/>
<dbReference type="GO" id="GO:0008495">
    <property type="term" value="F:protoheme IX farnesyltransferase activity"/>
    <property type="evidence" value="ECO:0007669"/>
    <property type="project" value="UniProtKB-UniRule"/>
</dbReference>
<dbReference type="AlphaFoldDB" id="F2L0R7"/>
<dbReference type="InterPro" id="IPR006369">
    <property type="entry name" value="Protohaem_IX_farnesylTrfase"/>
</dbReference>
<comment type="subcellular location">
    <subcellularLocation>
        <location evidence="2 11">Cell membrane</location>
        <topology evidence="2 11">Multi-pass membrane protein</topology>
    </subcellularLocation>
</comment>
<dbReference type="EMBL" id="CP002590">
    <property type="protein sequence ID" value="AEA12732.1"/>
    <property type="molecule type" value="Genomic_DNA"/>
</dbReference>
<dbReference type="Proteomes" id="UP000008138">
    <property type="component" value="Chromosome"/>
</dbReference>
<dbReference type="CDD" id="cd13957">
    <property type="entry name" value="PT_UbiA_Cox10"/>
    <property type="match status" value="1"/>
</dbReference>
<dbReference type="EC" id="2.5.1.141" evidence="11"/>